<gene>
    <name evidence="1" type="ORF">EYZ11_011438</name>
</gene>
<protein>
    <submittedName>
        <fullName evidence="1">Uncharacterized protein</fullName>
    </submittedName>
</protein>
<organism evidence="1 2">
    <name type="scientific">Aspergillus tanneri</name>
    <dbReference type="NCBI Taxonomy" id="1220188"/>
    <lineage>
        <taxon>Eukaryota</taxon>
        <taxon>Fungi</taxon>
        <taxon>Dikarya</taxon>
        <taxon>Ascomycota</taxon>
        <taxon>Pezizomycotina</taxon>
        <taxon>Eurotiomycetes</taxon>
        <taxon>Eurotiomycetidae</taxon>
        <taxon>Eurotiales</taxon>
        <taxon>Aspergillaceae</taxon>
        <taxon>Aspergillus</taxon>
        <taxon>Aspergillus subgen. Circumdati</taxon>
    </lineage>
</organism>
<dbReference type="VEuPathDB" id="FungiDB:EYZ11_011438"/>
<dbReference type="AlphaFoldDB" id="A0A4S3J840"/>
<evidence type="ECO:0000313" key="2">
    <source>
        <dbReference type="Proteomes" id="UP000308092"/>
    </source>
</evidence>
<dbReference type="Proteomes" id="UP000308092">
    <property type="component" value="Unassembled WGS sequence"/>
</dbReference>
<proteinExistence type="predicted"/>
<reference evidence="1 2" key="1">
    <citation type="submission" date="2019-03" db="EMBL/GenBank/DDBJ databases">
        <title>The genome sequence of a newly discovered highly antifungal drug resistant Aspergillus species, Aspergillus tanneri NIH 1004.</title>
        <authorList>
            <person name="Mounaud S."/>
            <person name="Singh I."/>
            <person name="Joardar V."/>
            <person name="Pakala S."/>
            <person name="Pakala S."/>
            <person name="Venepally P."/>
            <person name="Hoover J."/>
            <person name="Nierman W."/>
            <person name="Chung J."/>
            <person name="Losada L."/>
        </authorList>
    </citation>
    <scope>NUCLEOTIDE SEQUENCE [LARGE SCALE GENOMIC DNA]</scope>
    <source>
        <strain evidence="1 2">NIH1004</strain>
    </source>
</reference>
<dbReference type="EMBL" id="SOSA01000707">
    <property type="protein sequence ID" value="THC89111.1"/>
    <property type="molecule type" value="Genomic_DNA"/>
</dbReference>
<sequence length="121" mass="13822">METRNYVLISDEISQDKAKLAEEAVNHFGSTFEESKVDVEESWASYNVRLFESALTERLVLFRPPPSSKVFGCIRVRDGQRTVKWEAVRKSGLYMGFIPNGCHFEAMLVDVRLITQKESSS</sequence>
<keyword evidence="2" id="KW-1185">Reference proteome</keyword>
<name>A0A4S3J840_9EURO</name>
<comment type="caution">
    <text evidence="1">The sequence shown here is derived from an EMBL/GenBank/DDBJ whole genome shotgun (WGS) entry which is preliminary data.</text>
</comment>
<accession>A0A4S3J840</accession>
<evidence type="ECO:0000313" key="1">
    <source>
        <dbReference type="EMBL" id="THC89111.1"/>
    </source>
</evidence>